<dbReference type="AlphaFoldDB" id="A0A7J7MSM4"/>
<keyword evidence="2" id="KW-1185">Reference proteome</keyword>
<gene>
    <name evidence="1" type="ORF">GIB67_017300</name>
</gene>
<reference evidence="1 2" key="1">
    <citation type="journal article" date="2020" name="IScience">
        <title>Genome Sequencing of the Endangered Kingdonia uniflora (Circaeasteraceae, Ranunculales) Reveals Potential Mechanisms of Evolutionary Specialization.</title>
        <authorList>
            <person name="Sun Y."/>
            <person name="Deng T."/>
            <person name="Zhang A."/>
            <person name="Moore M.J."/>
            <person name="Landis J.B."/>
            <person name="Lin N."/>
            <person name="Zhang H."/>
            <person name="Zhang X."/>
            <person name="Huang J."/>
            <person name="Zhang X."/>
            <person name="Sun H."/>
            <person name="Wang H."/>
        </authorList>
    </citation>
    <scope>NUCLEOTIDE SEQUENCE [LARGE SCALE GENOMIC DNA]</scope>
    <source>
        <strain evidence="1">TB1705</strain>
        <tissue evidence="1">Leaf</tissue>
    </source>
</reference>
<name>A0A7J7MSM4_9MAGN</name>
<dbReference type="EMBL" id="JACGCM010001263">
    <property type="protein sequence ID" value="KAF6157770.1"/>
    <property type="molecule type" value="Genomic_DNA"/>
</dbReference>
<sequence>MKIYQSHRAQGVVHMIWDEVKVSQLTILKQELIHHLNSMRTILTINLQQAHPRHNLLTPLLIILLMISKKNLHQPTAQITASHQLPHTSLLTNRAWIVCTLTSHLPLCKTTR</sequence>
<proteinExistence type="predicted"/>
<dbReference type="Proteomes" id="UP000541444">
    <property type="component" value="Unassembled WGS sequence"/>
</dbReference>
<protein>
    <submittedName>
        <fullName evidence="1">Uncharacterized protein</fullName>
    </submittedName>
</protein>
<evidence type="ECO:0000313" key="2">
    <source>
        <dbReference type="Proteomes" id="UP000541444"/>
    </source>
</evidence>
<comment type="caution">
    <text evidence="1">The sequence shown here is derived from an EMBL/GenBank/DDBJ whole genome shotgun (WGS) entry which is preliminary data.</text>
</comment>
<evidence type="ECO:0000313" key="1">
    <source>
        <dbReference type="EMBL" id="KAF6157770.1"/>
    </source>
</evidence>
<organism evidence="1 2">
    <name type="scientific">Kingdonia uniflora</name>
    <dbReference type="NCBI Taxonomy" id="39325"/>
    <lineage>
        <taxon>Eukaryota</taxon>
        <taxon>Viridiplantae</taxon>
        <taxon>Streptophyta</taxon>
        <taxon>Embryophyta</taxon>
        <taxon>Tracheophyta</taxon>
        <taxon>Spermatophyta</taxon>
        <taxon>Magnoliopsida</taxon>
        <taxon>Ranunculales</taxon>
        <taxon>Circaeasteraceae</taxon>
        <taxon>Kingdonia</taxon>
    </lineage>
</organism>
<accession>A0A7J7MSM4</accession>